<comment type="caution">
    <text evidence="6">The sequence shown here is derived from an EMBL/GenBank/DDBJ whole genome shotgun (WGS) entry which is preliminary data.</text>
</comment>
<dbReference type="NCBIfam" id="NF001099">
    <property type="entry name" value="PRK00132.1"/>
    <property type="match status" value="1"/>
</dbReference>
<dbReference type="InterPro" id="IPR023035">
    <property type="entry name" value="Ribosomal_uS9_bac/plastid"/>
</dbReference>
<accession>A0A388TE32</accession>
<evidence type="ECO:0000256" key="2">
    <source>
        <dbReference type="ARBA" id="ARBA00022980"/>
    </source>
</evidence>
<evidence type="ECO:0000256" key="5">
    <source>
        <dbReference type="RuleBase" id="RU003816"/>
    </source>
</evidence>
<keyword evidence="7" id="KW-1185">Reference proteome</keyword>
<dbReference type="GO" id="GO:0003735">
    <property type="term" value="F:structural constituent of ribosome"/>
    <property type="evidence" value="ECO:0007669"/>
    <property type="project" value="InterPro"/>
</dbReference>
<organism evidence="6 7">
    <name type="scientific">Termititenax aidoneus</name>
    <dbReference type="NCBI Taxonomy" id="2218524"/>
    <lineage>
        <taxon>Bacteria</taxon>
        <taxon>Bacillati</taxon>
        <taxon>Candidatus Margulisiibacteriota</taxon>
        <taxon>Candidatus Termititenacia</taxon>
        <taxon>Candidatus Termititenacales</taxon>
        <taxon>Candidatus Termititenacaceae</taxon>
        <taxon>Candidatus Termititenax</taxon>
    </lineage>
</organism>
<protein>
    <recommendedName>
        <fullName evidence="5">30S ribosomal protein S9</fullName>
    </recommendedName>
</protein>
<evidence type="ECO:0000256" key="3">
    <source>
        <dbReference type="ARBA" id="ARBA00023274"/>
    </source>
</evidence>
<keyword evidence="3 4" id="KW-0687">Ribonucleoprotein</keyword>
<dbReference type="Gene3D" id="3.30.230.10">
    <property type="match status" value="1"/>
</dbReference>
<reference evidence="6 7" key="1">
    <citation type="journal article" date="2019" name="ISME J.">
        <title>Genome analyses of uncultured TG2/ZB3 bacteria in 'Margulisbacteria' specifically attached to ectosymbiotic spirochetes of protists in the termite gut.</title>
        <authorList>
            <person name="Utami Y.D."/>
            <person name="Kuwahara H."/>
            <person name="Igai K."/>
            <person name="Murakami T."/>
            <person name="Sugaya K."/>
            <person name="Morikawa T."/>
            <person name="Nagura Y."/>
            <person name="Yuki M."/>
            <person name="Deevong P."/>
            <person name="Inoue T."/>
            <person name="Kihara K."/>
            <person name="Lo N."/>
            <person name="Yamada A."/>
            <person name="Ohkuma M."/>
            <person name="Hongoh Y."/>
        </authorList>
    </citation>
    <scope>NUCLEOTIDE SEQUENCE [LARGE SCALE GENOMIC DNA]</scope>
    <source>
        <strain evidence="6">NkOx7-01</strain>
    </source>
</reference>
<dbReference type="InterPro" id="IPR014721">
    <property type="entry name" value="Ribsml_uS5_D2-typ_fold_subgr"/>
</dbReference>
<dbReference type="Pfam" id="PF00380">
    <property type="entry name" value="Ribosomal_S9"/>
    <property type="match status" value="1"/>
</dbReference>
<name>A0A388TE32_TERA1</name>
<dbReference type="PANTHER" id="PTHR21569:SF1">
    <property type="entry name" value="SMALL RIBOSOMAL SUBUNIT PROTEIN US9M"/>
    <property type="match status" value="1"/>
</dbReference>
<dbReference type="InterPro" id="IPR020574">
    <property type="entry name" value="Ribosomal_uS9_CS"/>
</dbReference>
<dbReference type="InterPro" id="IPR020568">
    <property type="entry name" value="Ribosomal_Su5_D2-typ_SF"/>
</dbReference>
<evidence type="ECO:0000313" key="7">
    <source>
        <dbReference type="Proteomes" id="UP000269352"/>
    </source>
</evidence>
<dbReference type="InterPro" id="IPR000754">
    <property type="entry name" value="Ribosomal_uS9"/>
</dbReference>
<evidence type="ECO:0000313" key="6">
    <source>
        <dbReference type="EMBL" id="GBR74743.1"/>
    </source>
</evidence>
<proteinExistence type="inferred from homology"/>
<evidence type="ECO:0000256" key="4">
    <source>
        <dbReference type="RuleBase" id="RU003815"/>
    </source>
</evidence>
<comment type="similarity">
    <text evidence="1 4">Belongs to the universal ribosomal protein uS9 family.</text>
</comment>
<dbReference type="SUPFAM" id="SSF54211">
    <property type="entry name" value="Ribosomal protein S5 domain 2-like"/>
    <property type="match status" value="1"/>
</dbReference>
<dbReference type="PROSITE" id="PS00360">
    <property type="entry name" value="RIBOSOMAL_S9"/>
    <property type="match status" value="1"/>
</dbReference>
<gene>
    <name evidence="6" type="primary">rpsI</name>
    <name evidence="6" type="ORF">NO1_1870</name>
</gene>
<dbReference type="GO" id="GO:0003723">
    <property type="term" value="F:RNA binding"/>
    <property type="evidence" value="ECO:0007669"/>
    <property type="project" value="TreeGrafter"/>
</dbReference>
<dbReference type="Proteomes" id="UP000269352">
    <property type="component" value="Unassembled WGS sequence"/>
</dbReference>
<keyword evidence="2 4" id="KW-0689">Ribosomal protein</keyword>
<dbReference type="PANTHER" id="PTHR21569">
    <property type="entry name" value="RIBOSOMAL PROTEIN S9"/>
    <property type="match status" value="1"/>
</dbReference>
<dbReference type="GO" id="GO:0022627">
    <property type="term" value="C:cytosolic small ribosomal subunit"/>
    <property type="evidence" value="ECO:0007669"/>
    <property type="project" value="TreeGrafter"/>
</dbReference>
<sequence length="166" mass="18343">MSESKTKAVKTVKKIEHEAPIVKKSAAKDPAEIYAKGVQYLAYGKRKNATARVVLRPGSGKYVINDKQDLAGYFGKRAGVVLQVNRPFQVAELENQYDVLANLHGGGKFGQAGALAHAIAKAIVVSNAALKKRLKDEGLLTRDSRVKETKKYGRKRARKGYTYRKR</sequence>
<dbReference type="AlphaFoldDB" id="A0A388TE32"/>
<dbReference type="EMBL" id="BGZN01000077">
    <property type="protein sequence ID" value="GBR74743.1"/>
    <property type="molecule type" value="Genomic_DNA"/>
</dbReference>
<dbReference type="GO" id="GO:0006412">
    <property type="term" value="P:translation"/>
    <property type="evidence" value="ECO:0007669"/>
    <property type="project" value="InterPro"/>
</dbReference>
<evidence type="ECO:0000256" key="1">
    <source>
        <dbReference type="ARBA" id="ARBA00005251"/>
    </source>
</evidence>